<dbReference type="PANTHER" id="PTHR43654:SF1">
    <property type="entry name" value="ISOPENTENYL PHOSPHATE KINASE"/>
    <property type="match status" value="1"/>
</dbReference>
<dbReference type="GO" id="GO:0003723">
    <property type="term" value="F:RNA binding"/>
    <property type="evidence" value="ECO:0007669"/>
    <property type="project" value="InterPro"/>
</dbReference>
<comment type="subcellular location">
    <subcellularLocation>
        <location evidence="8">Cytoplasm</location>
    </subcellularLocation>
</comment>
<keyword evidence="3 8" id="KW-0641">Proline biosynthesis</keyword>
<dbReference type="STRING" id="161899.CSING_10350"/>
<feature type="compositionally biased region" description="Polar residues" evidence="9">
    <location>
        <begin position="31"/>
        <end position="41"/>
    </location>
</feature>
<sequence>MSTEQDNQLDYPLPLEPFEGPTPDMDYPETPTLSDKSSGFSSPLREQISKAKRIVIKIGSSSLTRDDFVTSTEKIDKIVDAVCARMNVSDIIIVSSGAVAAGMGPLGLTQRPTDLATKQAAAAVGQVHLAYEWGVSFARYNRTIGQVLLTASDVGKRERARNAQRTIDRLRQMRTVPIVNENDTVATSEMHFGDNDRLSALVANLVSADALFLFSDVDGLYDKNPAEPDAKFVEEVRTGKDLKEVVAGDGGKVGTGGMATKVSAARLATRGGIPVLLTSTDNIGQALDDASVGTVFHTREERRLSAWKFWALYCADAGGSLRLDEGAMEAVVRGGNSLLAVGLTDIKGEFNAGEIVDIMGPKGQVIGRGEVGYDSTTLRGLMGKHTDELPEELRRPVVHADYLSNFASRI</sequence>
<evidence type="ECO:0000259" key="10">
    <source>
        <dbReference type="SMART" id="SM00359"/>
    </source>
</evidence>
<keyword evidence="4 8" id="KW-0808">Transferase</keyword>
<comment type="pathway">
    <text evidence="8">Amino-acid biosynthesis; L-proline biosynthesis; L-glutamate 5-semialdehyde from L-glutamate: step 1/2.</text>
</comment>
<protein>
    <recommendedName>
        <fullName evidence="8">Glutamate 5-kinase</fullName>
        <ecNumber evidence="8">2.7.2.11</ecNumber>
    </recommendedName>
    <alternativeName>
        <fullName evidence="8">Gamma-glutamyl kinase</fullName>
        <shortName evidence="8">GK</shortName>
    </alternativeName>
</protein>
<evidence type="ECO:0000256" key="7">
    <source>
        <dbReference type="ARBA" id="ARBA00022840"/>
    </source>
</evidence>
<feature type="domain" description="PUA" evidence="10">
    <location>
        <begin position="319"/>
        <end position="398"/>
    </location>
</feature>
<feature type="binding site" evidence="8">
    <location>
        <position position="183"/>
    </location>
    <ligand>
        <name>substrate</name>
    </ligand>
</feature>
<dbReference type="OrthoDB" id="9804434at2"/>
<dbReference type="PIRSF" id="PIRSF000729">
    <property type="entry name" value="GK"/>
    <property type="match status" value="1"/>
</dbReference>
<dbReference type="Gene3D" id="2.30.130.10">
    <property type="entry name" value="PUA domain"/>
    <property type="match status" value="1"/>
</dbReference>
<dbReference type="UniPathway" id="UPA00098">
    <property type="reaction ID" value="UER00359"/>
</dbReference>
<proteinExistence type="inferred from homology"/>
<dbReference type="PROSITE" id="PS00902">
    <property type="entry name" value="GLUTAMATE_5_KINASE"/>
    <property type="match status" value="1"/>
</dbReference>
<dbReference type="InterPro" id="IPR005715">
    <property type="entry name" value="Glu_5kinase/COase_Synthase"/>
</dbReference>
<organism evidence="11 12">
    <name type="scientific">Corynebacterium singulare</name>
    <dbReference type="NCBI Taxonomy" id="161899"/>
    <lineage>
        <taxon>Bacteria</taxon>
        <taxon>Bacillati</taxon>
        <taxon>Actinomycetota</taxon>
        <taxon>Actinomycetes</taxon>
        <taxon>Mycobacteriales</taxon>
        <taxon>Corynebacteriaceae</taxon>
        <taxon>Corynebacterium</taxon>
    </lineage>
</organism>
<dbReference type="GO" id="GO:0005829">
    <property type="term" value="C:cytosol"/>
    <property type="evidence" value="ECO:0007669"/>
    <property type="project" value="TreeGrafter"/>
</dbReference>
<evidence type="ECO:0000313" key="11">
    <source>
        <dbReference type="EMBL" id="AJI79582.1"/>
    </source>
</evidence>
<evidence type="ECO:0000256" key="9">
    <source>
        <dbReference type="SAM" id="MobiDB-lite"/>
    </source>
</evidence>
<comment type="function">
    <text evidence="8">Catalyzes the transfer of a phosphate group to glutamate to form L-glutamate 5-phosphate.</text>
</comment>
<dbReference type="InterPro" id="IPR036393">
    <property type="entry name" value="AceGlu_kinase-like_sf"/>
</dbReference>
<dbReference type="HOGENOM" id="CLU_025400_2_0_11"/>
<evidence type="ECO:0000256" key="2">
    <source>
        <dbReference type="ARBA" id="ARBA00022605"/>
    </source>
</evidence>
<dbReference type="Pfam" id="PF01472">
    <property type="entry name" value="PUA"/>
    <property type="match status" value="1"/>
</dbReference>
<feature type="binding site" evidence="8">
    <location>
        <position position="57"/>
    </location>
    <ligand>
        <name>ATP</name>
        <dbReference type="ChEBI" id="CHEBI:30616"/>
    </ligand>
</feature>
<dbReference type="CDD" id="cd04242">
    <property type="entry name" value="AAK_G5K_ProB"/>
    <property type="match status" value="1"/>
</dbReference>
<name>A0A0B6ET00_9CORY</name>
<evidence type="ECO:0000313" key="12">
    <source>
        <dbReference type="Proteomes" id="UP000031890"/>
    </source>
</evidence>
<dbReference type="RefSeq" id="WP_042531958.1">
    <property type="nucleotide sequence ID" value="NZ_CP010827.1"/>
</dbReference>
<evidence type="ECO:0000256" key="3">
    <source>
        <dbReference type="ARBA" id="ARBA00022650"/>
    </source>
</evidence>
<dbReference type="SUPFAM" id="SSF53633">
    <property type="entry name" value="Carbamate kinase-like"/>
    <property type="match status" value="1"/>
</dbReference>
<dbReference type="Proteomes" id="UP000031890">
    <property type="component" value="Chromosome"/>
</dbReference>
<dbReference type="AlphaFoldDB" id="A0A0B6ET00"/>
<dbReference type="EC" id="2.7.2.11" evidence="8"/>
<feature type="binding site" evidence="8">
    <location>
        <position position="96"/>
    </location>
    <ligand>
        <name>substrate</name>
    </ligand>
</feature>
<feature type="binding site" evidence="8">
    <location>
        <position position="195"/>
    </location>
    <ligand>
        <name>substrate</name>
    </ligand>
</feature>
<keyword evidence="6 8" id="KW-0418">Kinase</keyword>
<dbReference type="InterPro" id="IPR002478">
    <property type="entry name" value="PUA"/>
</dbReference>
<gene>
    <name evidence="8 11" type="primary">proB</name>
    <name evidence="11" type="ORF">CSING_10350</name>
</gene>
<dbReference type="InterPro" id="IPR011529">
    <property type="entry name" value="Glu_5kinase"/>
</dbReference>
<comment type="catalytic activity">
    <reaction evidence="8">
        <text>L-glutamate + ATP = L-glutamyl 5-phosphate + ADP</text>
        <dbReference type="Rhea" id="RHEA:14877"/>
        <dbReference type="ChEBI" id="CHEBI:29985"/>
        <dbReference type="ChEBI" id="CHEBI:30616"/>
        <dbReference type="ChEBI" id="CHEBI:58274"/>
        <dbReference type="ChEBI" id="CHEBI:456216"/>
        <dbReference type="EC" id="2.7.2.11"/>
    </reaction>
</comment>
<dbReference type="GO" id="GO:0005524">
    <property type="term" value="F:ATP binding"/>
    <property type="evidence" value="ECO:0007669"/>
    <property type="project" value="UniProtKB-KW"/>
</dbReference>
<evidence type="ECO:0000256" key="4">
    <source>
        <dbReference type="ARBA" id="ARBA00022679"/>
    </source>
</evidence>
<dbReference type="EMBL" id="CP010827">
    <property type="protein sequence ID" value="AJI79582.1"/>
    <property type="molecule type" value="Genomic_DNA"/>
</dbReference>
<evidence type="ECO:0000256" key="8">
    <source>
        <dbReference type="HAMAP-Rule" id="MF_00456"/>
    </source>
</evidence>
<dbReference type="SUPFAM" id="SSF88697">
    <property type="entry name" value="PUA domain-like"/>
    <property type="match status" value="1"/>
</dbReference>
<dbReference type="InterPro" id="IPR036974">
    <property type="entry name" value="PUA_sf"/>
</dbReference>
<dbReference type="CDD" id="cd21157">
    <property type="entry name" value="PUA_G5K"/>
    <property type="match status" value="1"/>
</dbReference>
<evidence type="ECO:0000256" key="1">
    <source>
        <dbReference type="ARBA" id="ARBA00022490"/>
    </source>
</evidence>
<keyword evidence="5 8" id="KW-0547">Nucleotide-binding</keyword>
<dbReference type="InterPro" id="IPR019797">
    <property type="entry name" value="Glutamate_5-kinase_CS"/>
</dbReference>
<dbReference type="KEGG" id="csx:CSING_10350"/>
<dbReference type="FunFam" id="3.40.1160.10:FF:000018">
    <property type="entry name" value="Glutamate 5-kinase"/>
    <property type="match status" value="1"/>
</dbReference>
<keyword evidence="2 8" id="KW-0028">Amino-acid biosynthesis</keyword>
<accession>A0A0B6ET00</accession>
<dbReference type="Gene3D" id="3.40.1160.10">
    <property type="entry name" value="Acetylglutamate kinase-like"/>
    <property type="match status" value="1"/>
</dbReference>
<feature type="binding site" evidence="8">
    <location>
        <begin position="255"/>
        <end position="261"/>
    </location>
    <ligand>
        <name>ATP</name>
        <dbReference type="ChEBI" id="CHEBI:30616"/>
    </ligand>
</feature>
<dbReference type="InterPro" id="IPR001048">
    <property type="entry name" value="Asp/Glu/Uridylate_kinase"/>
</dbReference>
<dbReference type="InterPro" id="IPR015947">
    <property type="entry name" value="PUA-like_sf"/>
</dbReference>
<feature type="binding site" evidence="8">
    <location>
        <begin position="215"/>
        <end position="216"/>
    </location>
    <ligand>
        <name>ATP</name>
        <dbReference type="ChEBI" id="CHEBI:30616"/>
    </ligand>
</feature>
<dbReference type="HAMAP" id="MF_00456">
    <property type="entry name" value="ProB"/>
    <property type="match status" value="1"/>
</dbReference>
<dbReference type="GO" id="GO:0055129">
    <property type="term" value="P:L-proline biosynthetic process"/>
    <property type="evidence" value="ECO:0007669"/>
    <property type="project" value="UniProtKB-UniRule"/>
</dbReference>
<dbReference type="InterPro" id="IPR001057">
    <property type="entry name" value="Glu/AcGlu_kinase"/>
</dbReference>
<dbReference type="SMART" id="SM00359">
    <property type="entry name" value="PUA"/>
    <property type="match status" value="1"/>
</dbReference>
<dbReference type="PROSITE" id="PS50890">
    <property type="entry name" value="PUA"/>
    <property type="match status" value="1"/>
</dbReference>
<dbReference type="NCBIfam" id="TIGR01027">
    <property type="entry name" value="proB"/>
    <property type="match status" value="1"/>
</dbReference>
<dbReference type="PANTHER" id="PTHR43654">
    <property type="entry name" value="GLUTAMATE 5-KINASE"/>
    <property type="match status" value="1"/>
</dbReference>
<feature type="region of interest" description="Disordered" evidence="9">
    <location>
        <begin position="1"/>
        <end position="42"/>
    </location>
</feature>
<dbReference type="InterPro" id="IPR041739">
    <property type="entry name" value="G5K_ProB"/>
</dbReference>
<reference evidence="11 12" key="1">
    <citation type="journal article" date="2015" name="Genome Announc.">
        <title>Complete Genome Sequence and Annotation of Corynebacterium singulare DSM 44357, Isolated from a Human Semen Specimen.</title>
        <authorList>
            <person name="Merten M."/>
            <person name="Brinkrolf K."/>
            <person name="Albersmeier A."/>
            <person name="Kutter Y."/>
            <person name="Ruckert C."/>
            <person name="Tauch A."/>
        </authorList>
    </citation>
    <scope>NUCLEOTIDE SEQUENCE [LARGE SCALE GENOMIC DNA]</scope>
    <source>
        <strain evidence="11">IBS B52218</strain>
    </source>
</reference>
<comment type="similarity">
    <text evidence="8">Belongs to the glutamate 5-kinase family.</text>
</comment>
<dbReference type="GO" id="GO:0004349">
    <property type="term" value="F:glutamate 5-kinase activity"/>
    <property type="evidence" value="ECO:0007669"/>
    <property type="project" value="UniProtKB-UniRule"/>
</dbReference>
<keyword evidence="1 8" id="KW-0963">Cytoplasm</keyword>
<dbReference type="Pfam" id="PF00696">
    <property type="entry name" value="AA_kinase"/>
    <property type="match status" value="1"/>
</dbReference>
<evidence type="ECO:0000256" key="6">
    <source>
        <dbReference type="ARBA" id="ARBA00022777"/>
    </source>
</evidence>
<dbReference type="PRINTS" id="PR00474">
    <property type="entry name" value="GLU5KINASE"/>
</dbReference>
<keyword evidence="7 8" id="KW-0067">ATP-binding</keyword>
<evidence type="ECO:0000256" key="5">
    <source>
        <dbReference type="ARBA" id="ARBA00022741"/>
    </source>
</evidence>